<evidence type="ECO:0000256" key="8">
    <source>
        <dbReference type="ARBA" id="ARBA00041137"/>
    </source>
</evidence>
<evidence type="ECO:0000313" key="10">
    <source>
        <dbReference type="EMBL" id="CAD5120392.1"/>
    </source>
</evidence>
<dbReference type="Pfam" id="PF01266">
    <property type="entry name" value="DAO"/>
    <property type="match status" value="1"/>
</dbReference>
<dbReference type="EMBL" id="CAJFCJ010000012">
    <property type="protein sequence ID" value="CAD5120392.1"/>
    <property type="molecule type" value="Genomic_DNA"/>
</dbReference>
<dbReference type="Gene3D" id="3.50.50.60">
    <property type="entry name" value="FAD/NAD(P)-binding domain"/>
    <property type="match status" value="1"/>
</dbReference>
<sequence>MALRGHQIRLLSKTAKLHCLLRVNGVNNFSSNTHVGPSAAVEKNPTGKISKASQKDTENYKYFDCVYVGGGIVGLASAYTAMRKFPFLESCVLEKEDKLAAHQSGNNSGVIHAGIYYVPGSLKAKLCVEGLRLAYEYCDANNVPYKKCGKLIVATQPDELPRLANLHERGLKNDVPDLKLIENEEGIREIEPNCRGLKALHSPHTGIVDWAEVSRSYGKNFEKSGGKIFLNHEVTGFRESGMTDDDFPVEISLKSQPYKIRTRYVITCTGLQSDKVAALSGGTPHPKIVPFRGEYLLLKKEKSDLVRGNIYPVPDPKFPFLGVHFTPRMNGDVWLGPNAVLAFKREGYKLFDFSLKEFSEAAAYSGLRKLVFKNVSYAFGELYRGVFISAQVKQLQRFVPELQLSDVTKGPAGVRAQALAPDGSLVDDFVFDSGTGSLSSRMLHVRNAPSPAATSSLAIARMVTDRASTLFDWKSYQ</sequence>
<dbReference type="EC" id="1.1.99.2" evidence="7"/>
<feature type="domain" description="FAD dependent oxidoreductase" evidence="9">
    <location>
        <begin position="68"/>
        <end position="466"/>
    </location>
</feature>
<comment type="similarity">
    <text evidence="6">Belongs to the L2HGDH family.</text>
</comment>
<dbReference type="InterPro" id="IPR036188">
    <property type="entry name" value="FAD/NAD-bd_sf"/>
</dbReference>
<proteinExistence type="inferred from homology"/>
<name>A0A7I8VW03_9ANNE</name>
<organism evidence="10 11">
    <name type="scientific">Dimorphilus gyrociliatus</name>
    <dbReference type="NCBI Taxonomy" id="2664684"/>
    <lineage>
        <taxon>Eukaryota</taxon>
        <taxon>Metazoa</taxon>
        <taxon>Spiralia</taxon>
        <taxon>Lophotrochozoa</taxon>
        <taxon>Annelida</taxon>
        <taxon>Polychaeta</taxon>
        <taxon>Polychaeta incertae sedis</taxon>
        <taxon>Dinophilidae</taxon>
        <taxon>Dimorphilus</taxon>
    </lineage>
</organism>
<dbReference type="AlphaFoldDB" id="A0A7I8VW03"/>
<evidence type="ECO:0000256" key="2">
    <source>
        <dbReference type="ARBA" id="ARBA00022630"/>
    </source>
</evidence>
<keyword evidence="4" id="KW-0560">Oxidoreductase</keyword>
<evidence type="ECO:0000259" key="9">
    <source>
        <dbReference type="Pfam" id="PF01266"/>
    </source>
</evidence>
<dbReference type="Gene3D" id="3.30.9.10">
    <property type="entry name" value="D-Amino Acid Oxidase, subunit A, domain 2"/>
    <property type="match status" value="1"/>
</dbReference>
<dbReference type="PANTHER" id="PTHR43104:SF2">
    <property type="entry name" value="L-2-HYDROXYGLUTARATE DEHYDROGENASE, MITOCHONDRIAL"/>
    <property type="match status" value="1"/>
</dbReference>
<gene>
    <name evidence="10" type="ORF">DGYR_LOCUS8499</name>
</gene>
<evidence type="ECO:0000256" key="5">
    <source>
        <dbReference type="ARBA" id="ARBA00036066"/>
    </source>
</evidence>
<dbReference type="NCBIfam" id="NF008726">
    <property type="entry name" value="PRK11728.1"/>
    <property type="match status" value="1"/>
</dbReference>
<dbReference type="PANTHER" id="PTHR43104">
    <property type="entry name" value="L-2-HYDROXYGLUTARATE DEHYDROGENASE, MITOCHONDRIAL"/>
    <property type="match status" value="1"/>
</dbReference>
<reference evidence="10 11" key="1">
    <citation type="submission" date="2020-08" db="EMBL/GenBank/DDBJ databases">
        <authorList>
            <person name="Hejnol A."/>
        </authorList>
    </citation>
    <scope>NUCLEOTIDE SEQUENCE [LARGE SCALE GENOMIC DNA]</scope>
</reference>
<evidence type="ECO:0000256" key="3">
    <source>
        <dbReference type="ARBA" id="ARBA00022827"/>
    </source>
</evidence>
<evidence type="ECO:0000256" key="7">
    <source>
        <dbReference type="ARBA" id="ARBA00038878"/>
    </source>
</evidence>
<keyword evidence="11" id="KW-1185">Reference proteome</keyword>
<evidence type="ECO:0000256" key="1">
    <source>
        <dbReference type="ARBA" id="ARBA00001974"/>
    </source>
</evidence>
<protein>
    <recommendedName>
        <fullName evidence="8">L-2-hydroxyglutarate dehydrogenase, mitochondrial</fullName>
        <ecNumber evidence="7">1.1.99.2</ecNumber>
    </recommendedName>
</protein>
<evidence type="ECO:0000256" key="6">
    <source>
        <dbReference type="ARBA" id="ARBA00037941"/>
    </source>
</evidence>
<comment type="catalytic activity">
    <reaction evidence="5">
        <text>(S)-2-hydroxyglutarate + A = 2-oxoglutarate + AH2</text>
        <dbReference type="Rhea" id="RHEA:21252"/>
        <dbReference type="ChEBI" id="CHEBI:13193"/>
        <dbReference type="ChEBI" id="CHEBI:16782"/>
        <dbReference type="ChEBI" id="CHEBI:16810"/>
        <dbReference type="ChEBI" id="CHEBI:17499"/>
        <dbReference type="EC" id="1.1.99.2"/>
    </reaction>
</comment>
<accession>A0A7I8VW03</accession>
<evidence type="ECO:0000313" key="11">
    <source>
        <dbReference type="Proteomes" id="UP000549394"/>
    </source>
</evidence>
<evidence type="ECO:0000256" key="4">
    <source>
        <dbReference type="ARBA" id="ARBA00023002"/>
    </source>
</evidence>
<dbReference type="GO" id="GO:0047545">
    <property type="term" value="F:(S)-2-hydroxyglutarate dehydrogenase activity"/>
    <property type="evidence" value="ECO:0007669"/>
    <property type="project" value="UniProtKB-EC"/>
</dbReference>
<comment type="caution">
    <text evidence="10">The sequence shown here is derived from an EMBL/GenBank/DDBJ whole genome shotgun (WGS) entry which is preliminary data.</text>
</comment>
<keyword evidence="2" id="KW-0285">Flavoprotein</keyword>
<comment type="cofactor">
    <cofactor evidence="1">
        <name>FAD</name>
        <dbReference type="ChEBI" id="CHEBI:57692"/>
    </cofactor>
</comment>
<dbReference type="OrthoDB" id="498204at2759"/>
<dbReference type="SUPFAM" id="SSF51905">
    <property type="entry name" value="FAD/NAD(P)-binding domain"/>
    <property type="match status" value="1"/>
</dbReference>
<dbReference type="Proteomes" id="UP000549394">
    <property type="component" value="Unassembled WGS sequence"/>
</dbReference>
<keyword evidence="3" id="KW-0274">FAD</keyword>
<dbReference type="InterPro" id="IPR006076">
    <property type="entry name" value="FAD-dep_OxRdtase"/>
</dbReference>